<dbReference type="Proteomes" id="UP000680714">
    <property type="component" value="Unassembled WGS sequence"/>
</dbReference>
<keyword evidence="1" id="KW-0812">Transmembrane</keyword>
<name>A0ABS5IE23_9PROT</name>
<comment type="caution">
    <text evidence="2">The sequence shown here is derived from an EMBL/GenBank/DDBJ whole genome shotgun (WGS) entry which is preliminary data.</text>
</comment>
<dbReference type="RefSeq" id="WP_211549659.1">
    <property type="nucleotide sequence ID" value="NZ_JAGTUF010000012.1"/>
</dbReference>
<accession>A0ABS5IE23</accession>
<dbReference type="EMBL" id="JAGTUF010000012">
    <property type="protein sequence ID" value="MBR9972673.1"/>
    <property type="molecule type" value="Genomic_DNA"/>
</dbReference>
<evidence type="ECO:0000256" key="1">
    <source>
        <dbReference type="SAM" id="Phobius"/>
    </source>
</evidence>
<keyword evidence="1" id="KW-0472">Membrane</keyword>
<reference evidence="2 3" key="1">
    <citation type="submission" date="2021-04" db="EMBL/GenBank/DDBJ databases">
        <title>Magnetospirillum sulfuroxidans sp. nov., a facultative chemolithoautotrophic sulfur-oxidizing alphaproteobacterium isolated from freshwater sediment and proposals for Paramagetospirillum gen. nov., and Magnetospirillaceae fam. nov.</title>
        <authorList>
            <person name="Koziaeva V."/>
            <person name="Geelhoed J.S."/>
            <person name="Sorokin D.Y."/>
            <person name="Grouzdev D.S."/>
        </authorList>
    </citation>
    <scope>NUCLEOTIDE SEQUENCE [LARGE SCALE GENOMIC DNA]</scope>
    <source>
        <strain evidence="2 3">J10</strain>
    </source>
</reference>
<gene>
    <name evidence="2" type="ORF">KEC16_13190</name>
</gene>
<evidence type="ECO:0000313" key="2">
    <source>
        <dbReference type="EMBL" id="MBR9972673.1"/>
    </source>
</evidence>
<sequence>MNHTIKLWAPRLLLAAELALCAIVITHLDAGLKTEMRDGQAFGLCSQEEFAKIGLAWLGMTSVAFVGSLLSLFGRAKWAGLALFILPVVATTTMAKYQEDRFPPCWERPVEPTN</sequence>
<proteinExistence type="predicted"/>
<organism evidence="2 3">
    <name type="scientific">Magnetospirillum sulfuroxidans</name>
    <dbReference type="NCBI Taxonomy" id="611300"/>
    <lineage>
        <taxon>Bacteria</taxon>
        <taxon>Pseudomonadati</taxon>
        <taxon>Pseudomonadota</taxon>
        <taxon>Alphaproteobacteria</taxon>
        <taxon>Rhodospirillales</taxon>
        <taxon>Rhodospirillaceae</taxon>
        <taxon>Magnetospirillum</taxon>
    </lineage>
</organism>
<protein>
    <submittedName>
        <fullName evidence="2">Uncharacterized protein</fullName>
    </submittedName>
</protein>
<keyword evidence="1" id="KW-1133">Transmembrane helix</keyword>
<keyword evidence="3" id="KW-1185">Reference proteome</keyword>
<feature type="transmembrane region" description="Helical" evidence="1">
    <location>
        <begin position="78"/>
        <end position="95"/>
    </location>
</feature>
<evidence type="ECO:0000313" key="3">
    <source>
        <dbReference type="Proteomes" id="UP000680714"/>
    </source>
</evidence>
<feature type="transmembrane region" description="Helical" evidence="1">
    <location>
        <begin position="53"/>
        <end position="72"/>
    </location>
</feature>
<feature type="transmembrane region" description="Helical" evidence="1">
    <location>
        <begin position="12"/>
        <end position="32"/>
    </location>
</feature>